<proteinExistence type="predicted"/>
<feature type="domain" description="Phytase-like" evidence="1">
    <location>
        <begin position="51"/>
        <end position="309"/>
    </location>
</feature>
<dbReference type="InterPro" id="IPR014567">
    <property type="entry name" value="UCP031900"/>
</dbReference>
<name>T0IZR7_9SPHN</name>
<protein>
    <recommendedName>
        <fullName evidence="1">Phytase-like domain-containing protein</fullName>
    </recommendedName>
</protein>
<dbReference type="PATRIC" id="fig|1096930.3.peg.1703"/>
<dbReference type="AlphaFoldDB" id="T0IZR7"/>
<accession>T0IZR7</accession>
<dbReference type="eggNOG" id="COG4246">
    <property type="taxonomic scope" value="Bacteria"/>
</dbReference>
<dbReference type="EMBL" id="ATHL01000058">
    <property type="protein sequence ID" value="EQB17365.1"/>
    <property type="molecule type" value="Genomic_DNA"/>
</dbReference>
<evidence type="ECO:0000313" key="3">
    <source>
        <dbReference type="Proteomes" id="UP000015527"/>
    </source>
</evidence>
<keyword evidence="3" id="KW-1185">Reference proteome</keyword>
<gene>
    <name evidence="2" type="ORF">L284_08620</name>
</gene>
<reference evidence="2 3" key="1">
    <citation type="journal article" date="2013" name="Genome Announc.">
        <title>Genome Sequence of Novosphingobium lindaniclasticum LE124T, Isolated from a Hexachlorocyclohexane Dumpsite.</title>
        <authorList>
            <person name="Saxena A."/>
            <person name="Nayyar N."/>
            <person name="Sangwan N."/>
            <person name="Kumari R."/>
            <person name="Khurana J.P."/>
            <person name="Lal R."/>
        </authorList>
    </citation>
    <scope>NUCLEOTIDE SEQUENCE [LARGE SCALE GENOMIC DNA]</scope>
    <source>
        <strain evidence="2 3">LE124</strain>
    </source>
</reference>
<dbReference type="Proteomes" id="UP000015527">
    <property type="component" value="Unassembled WGS sequence"/>
</dbReference>
<evidence type="ECO:0000259" key="1">
    <source>
        <dbReference type="Pfam" id="PF13449"/>
    </source>
</evidence>
<sequence length="324" mass="34640">MLAGCGAARLSAGTPIAVQARPARLGADVPAPMAPGIRFLGALDLSSPRRHFGGLSSLRWESGWLHALSDEDGAWYALRPRERGGRLVGIDQARTTNLLDSDGAPLVGKRKSDAEAMEFVHSCKARSCSPSAVLVALERDHRVLRYELSGGLPAGRPARLGGMDSWLARQPDNEGVEAMASDESGTLLISEGLRTPGGEAAALLVSPPLGTSTEQTRRAQDIAVPAPGSMRPSDLVALGGGRFILLRRSWSEAAGFAVAVEELTLRETTAKVHEIIRLAPPFISENFEGVALRKAGDRAFLYFIADDNFEPSQRTLLLKFELPT</sequence>
<dbReference type="InterPro" id="IPR027372">
    <property type="entry name" value="Phytase-like_dom"/>
</dbReference>
<dbReference type="PIRSF" id="PIRSF031900">
    <property type="entry name" value="UCP031900"/>
    <property type="match status" value="1"/>
</dbReference>
<organism evidence="2 3">
    <name type="scientific">Novosphingobium lindaniclasticum LE124</name>
    <dbReference type="NCBI Taxonomy" id="1096930"/>
    <lineage>
        <taxon>Bacteria</taxon>
        <taxon>Pseudomonadati</taxon>
        <taxon>Pseudomonadota</taxon>
        <taxon>Alphaproteobacteria</taxon>
        <taxon>Sphingomonadales</taxon>
        <taxon>Sphingomonadaceae</taxon>
        <taxon>Novosphingobium</taxon>
    </lineage>
</organism>
<dbReference type="Pfam" id="PF13449">
    <property type="entry name" value="Phytase-like"/>
    <property type="match status" value="1"/>
</dbReference>
<comment type="caution">
    <text evidence="2">The sequence shown here is derived from an EMBL/GenBank/DDBJ whole genome shotgun (WGS) entry which is preliminary data.</text>
</comment>
<evidence type="ECO:0000313" key="2">
    <source>
        <dbReference type="EMBL" id="EQB17365.1"/>
    </source>
</evidence>